<accession>A0ACC2GLC6</accession>
<protein>
    <submittedName>
        <fullName evidence="1">Uncharacterized protein</fullName>
    </submittedName>
</protein>
<keyword evidence="2" id="KW-1185">Reference proteome</keyword>
<sequence>VLDLVLSLSHSYCVHSHLQITPQRFNWTQVWAIIKLLLVKPCFCSRCGDPAWMAGSCRNRGTRPLQPAATSEGLSTLTVSLWMEEECRLPTEMRELGCETTCI</sequence>
<dbReference type="Proteomes" id="UP001157502">
    <property type="component" value="Chromosome 11"/>
</dbReference>
<evidence type="ECO:0000313" key="2">
    <source>
        <dbReference type="Proteomes" id="UP001157502"/>
    </source>
</evidence>
<comment type="caution">
    <text evidence="1">The sequence shown here is derived from an EMBL/GenBank/DDBJ whole genome shotgun (WGS) entry which is preliminary data.</text>
</comment>
<evidence type="ECO:0000313" key="1">
    <source>
        <dbReference type="EMBL" id="KAJ8004428.1"/>
    </source>
</evidence>
<gene>
    <name evidence="1" type="ORF">DPEC_G00135610</name>
</gene>
<dbReference type="EMBL" id="CM055738">
    <property type="protein sequence ID" value="KAJ8004428.1"/>
    <property type="molecule type" value="Genomic_DNA"/>
</dbReference>
<feature type="non-terminal residue" evidence="1">
    <location>
        <position position="1"/>
    </location>
</feature>
<organism evidence="1 2">
    <name type="scientific">Dallia pectoralis</name>
    <name type="common">Alaska blackfish</name>
    <dbReference type="NCBI Taxonomy" id="75939"/>
    <lineage>
        <taxon>Eukaryota</taxon>
        <taxon>Metazoa</taxon>
        <taxon>Chordata</taxon>
        <taxon>Craniata</taxon>
        <taxon>Vertebrata</taxon>
        <taxon>Euteleostomi</taxon>
        <taxon>Actinopterygii</taxon>
        <taxon>Neopterygii</taxon>
        <taxon>Teleostei</taxon>
        <taxon>Protacanthopterygii</taxon>
        <taxon>Esociformes</taxon>
        <taxon>Umbridae</taxon>
        <taxon>Dallia</taxon>
    </lineage>
</organism>
<name>A0ACC2GLC6_DALPE</name>
<reference evidence="1" key="1">
    <citation type="submission" date="2021-05" db="EMBL/GenBank/DDBJ databases">
        <authorList>
            <person name="Pan Q."/>
            <person name="Jouanno E."/>
            <person name="Zahm M."/>
            <person name="Klopp C."/>
            <person name="Cabau C."/>
            <person name="Louis A."/>
            <person name="Berthelot C."/>
            <person name="Parey E."/>
            <person name="Roest Crollius H."/>
            <person name="Montfort J."/>
            <person name="Robinson-Rechavi M."/>
            <person name="Bouchez O."/>
            <person name="Lampietro C."/>
            <person name="Lopez Roques C."/>
            <person name="Donnadieu C."/>
            <person name="Postlethwait J."/>
            <person name="Bobe J."/>
            <person name="Dillon D."/>
            <person name="Chandos A."/>
            <person name="von Hippel F."/>
            <person name="Guiguen Y."/>
        </authorList>
    </citation>
    <scope>NUCLEOTIDE SEQUENCE</scope>
    <source>
        <strain evidence="1">YG-Jan2019</strain>
    </source>
</reference>
<proteinExistence type="predicted"/>